<accession>Q2J445</accession>
<dbReference type="RefSeq" id="WP_011438955.1">
    <property type="nucleotide sequence ID" value="NC_007778.1"/>
</dbReference>
<dbReference type="HOGENOM" id="CLU_1659387_0_0_5"/>
<evidence type="ECO:0008006" key="4">
    <source>
        <dbReference type="Google" id="ProtNLM"/>
    </source>
</evidence>
<reference evidence="2 3" key="1">
    <citation type="submission" date="2006-01" db="EMBL/GenBank/DDBJ databases">
        <title>Complete sequence of Rhodopseudomonas palustris HaA2.</title>
        <authorList>
            <consortium name="US DOE Joint Genome Institute"/>
            <person name="Copeland A."/>
            <person name="Lucas S."/>
            <person name="Lapidus A."/>
            <person name="Barry K."/>
            <person name="Detter J.C."/>
            <person name="Glavina T."/>
            <person name="Hammon N."/>
            <person name="Israni S."/>
            <person name="Pitluck S."/>
            <person name="Chain P."/>
            <person name="Malfatti S."/>
            <person name="Shin M."/>
            <person name="Vergez L."/>
            <person name="Schmutz J."/>
            <person name="Larimer F."/>
            <person name="Land M."/>
            <person name="Hauser L."/>
            <person name="Pelletier D.A."/>
            <person name="Kyrpides N."/>
            <person name="Anderson I."/>
            <person name="Oda Y."/>
            <person name="Harwood C.S."/>
            <person name="Richardson P."/>
        </authorList>
    </citation>
    <scope>NUCLEOTIDE SEQUENCE [LARGE SCALE GENOMIC DNA]</scope>
    <source>
        <strain evidence="2 3">HaA2</strain>
    </source>
</reference>
<gene>
    <name evidence="2" type="ordered locus">RPB_0053</name>
</gene>
<evidence type="ECO:0000313" key="3">
    <source>
        <dbReference type="Proteomes" id="UP000008809"/>
    </source>
</evidence>
<evidence type="ECO:0000313" key="2">
    <source>
        <dbReference type="EMBL" id="ABD04765.1"/>
    </source>
</evidence>
<proteinExistence type="predicted"/>
<organism evidence="2 3">
    <name type="scientific">Rhodopseudomonas palustris (strain HaA2)</name>
    <dbReference type="NCBI Taxonomy" id="316058"/>
    <lineage>
        <taxon>Bacteria</taxon>
        <taxon>Pseudomonadati</taxon>
        <taxon>Pseudomonadota</taxon>
        <taxon>Alphaproteobacteria</taxon>
        <taxon>Hyphomicrobiales</taxon>
        <taxon>Nitrobacteraceae</taxon>
        <taxon>Rhodopseudomonas</taxon>
    </lineage>
</organism>
<keyword evidence="1" id="KW-0732">Signal</keyword>
<keyword evidence="3" id="KW-1185">Reference proteome</keyword>
<dbReference type="KEGG" id="rpb:RPB_0053"/>
<feature type="signal peptide" evidence="1">
    <location>
        <begin position="1"/>
        <end position="25"/>
    </location>
</feature>
<dbReference type="Proteomes" id="UP000008809">
    <property type="component" value="Chromosome"/>
</dbReference>
<sequence length="159" mass="16498">MIHRHLLLGLLSAAAVAASPCAASAQDAKAKKYAEVGGWTVESYSMDGQYMRCGAIVPGAVKIAFEKSAEGWTVVVPTTLKTIPDEIKGSVELDGKAAKASFYGGDAGRVMTFLKDPQIKALRTAKSFVVKAGQETTPVPLAGIDAALRKAAECDGKGG</sequence>
<name>Q2J445_RHOP2</name>
<dbReference type="STRING" id="316058.RPB_0053"/>
<evidence type="ECO:0000256" key="1">
    <source>
        <dbReference type="SAM" id="SignalP"/>
    </source>
</evidence>
<dbReference type="EMBL" id="CP000250">
    <property type="protein sequence ID" value="ABD04765.1"/>
    <property type="molecule type" value="Genomic_DNA"/>
</dbReference>
<protein>
    <recommendedName>
        <fullName evidence="4">Invasion associated locus B family protein</fullName>
    </recommendedName>
</protein>
<dbReference type="AlphaFoldDB" id="Q2J445"/>
<feature type="chain" id="PRO_5004210941" description="Invasion associated locus B family protein" evidence="1">
    <location>
        <begin position="26"/>
        <end position="159"/>
    </location>
</feature>